<feature type="transmembrane region" description="Helical" evidence="1">
    <location>
        <begin position="109"/>
        <end position="138"/>
    </location>
</feature>
<evidence type="ECO:0000313" key="2">
    <source>
        <dbReference type="EMBL" id="MBT0666539.1"/>
    </source>
</evidence>
<gene>
    <name evidence="2" type="ORF">KI809_19695</name>
</gene>
<accession>A0AAW4L6V8</accession>
<keyword evidence="3" id="KW-1185">Reference proteome</keyword>
<reference evidence="2 3" key="1">
    <citation type="submission" date="2021-05" db="EMBL/GenBank/DDBJ databases">
        <title>The draft genome of Geobacter pelophilus DSM 12255.</title>
        <authorList>
            <person name="Xu Z."/>
            <person name="Masuda Y."/>
            <person name="Itoh H."/>
            <person name="Senoo K."/>
        </authorList>
    </citation>
    <scope>NUCLEOTIDE SEQUENCE [LARGE SCALE GENOMIC DNA]</scope>
    <source>
        <strain evidence="2 3">DSM 12255</strain>
    </source>
</reference>
<evidence type="ECO:0008006" key="4">
    <source>
        <dbReference type="Google" id="ProtNLM"/>
    </source>
</evidence>
<keyword evidence="1" id="KW-0472">Membrane</keyword>
<proteinExistence type="predicted"/>
<keyword evidence="1" id="KW-1133">Transmembrane helix</keyword>
<evidence type="ECO:0000313" key="3">
    <source>
        <dbReference type="Proteomes" id="UP000811899"/>
    </source>
</evidence>
<feature type="transmembrane region" description="Helical" evidence="1">
    <location>
        <begin position="12"/>
        <end position="33"/>
    </location>
</feature>
<feature type="transmembrane region" description="Helical" evidence="1">
    <location>
        <begin position="64"/>
        <end position="97"/>
    </location>
</feature>
<dbReference type="RefSeq" id="WP_214173310.1">
    <property type="nucleotide sequence ID" value="NZ_JAHCVJ010000013.1"/>
</dbReference>
<feature type="transmembrane region" description="Helical" evidence="1">
    <location>
        <begin position="196"/>
        <end position="217"/>
    </location>
</feature>
<evidence type="ECO:0000256" key="1">
    <source>
        <dbReference type="SAM" id="Phobius"/>
    </source>
</evidence>
<dbReference type="Proteomes" id="UP000811899">
    <property type="component" value="Unassembled WGS sequence"/>
</dbReference>
<feature type="transmembrane region" description="Helical" evidence="1">
    <location>
        <begin position="270"/>
        <end position="290"/>
    </location>
</feature>
<protein>
    <recommendedName>
        <fullName evidence="4">Glycosyltransferase RgtA/B/C/D-like domain-containing protein</fullName>
    </recommendedName>
</protein>
<sequence length="493" mass="55913">MSNKNNEMTRWHWALFVVLQIFSLYQLLNHVLWRDELQIWSLVRESSTIPELFHNMRYDGFPPLWYLSLWVISLFTAAPLAMQLFQFACSLAAQLLVVSRAPFSGNMKLAIVAGYYISFEYCIISRAYVLGVLLIFLYCAYQSWLTTRPAIRALMLGLLANTSVYGAILSLAFMADEILMLAKNWWAARSDCRYKGSLVGFMVIYGVLLAGSVASMLPPADGNFSGSWRLHPDLNELVYQFCRNLIFMVPVPIAKPTFWNSLVLMDSDGFQRWMIIPSSLMVSAAVWLALRSAPRYLRLFAFGFVGIWIFTVIKYYGFVRHIGAEMILFLACIWLATNNRAAEDVVSWWSRSAVWLILAANVLAWGMASYYHATYDFSGSREMARIIQSSGFGEKPIVADADGAASAVAGYLNRPLYYAANRKQQTYIRWNTERTGGGPEDALNFAGELSAGNNRGVLLLLNYPLEQGPARLLARTRDAVVEDEVFYLYEYIR</sequence>
<feature type="transmembrane region" description="Helical" evidence="1">
    <location>
        <begin position="353"/>
        <end position="373"/>
    </location>
</feature>
<name>A0AAW4L6V8_9BACT</name>
<feature type="transmembrane region" description="Helical" evidence="1">
    <location>
        <begin position="296"/>
        <end position="316"/>
    </location>
</feature>
<feature type="transmembrane region" description="Helical" evidence="1">
    <location>
        <begin position="150"/>
        <end position="175"/>
    </location>
</feature>
<comment type="caution">
    <text evidence="2">The sequence shown here is derived from an EMBL/GenBank/DDBJ whole genome shotgun (WGS) entry which is preliminary data.</text>
</comment>
<dbReference type="EMBL" id="JAHCVJ010000013">
    <property type="protein sequence ID" value="MBT0666539.1"/>
    <property type="molecule type" value="Genomic_DNA"/>
</dbReference>
<dbReference type="AlphaFoldDB" id="A0AAW4L6V8"/>
<organism evidence="2 3">
    <name type="scientific">Geoanaerobacter pelophilus</name>
    <dbReference type="NCBI Taxonomy" id="60036"/>
    <lineage>
        <taxon>Bacteria</taxon>
        <taxon>Pseudomonadati</taxon>
        <taxon>Thermodesulfobacteriota</taxon>
        <taxon>Desulfuromonadia</taxon>
        <taxon>Geobacterales</taxon>
        <taxon>Geobacteraceae</taxon>
        <taxon>Geoanaerobacter</taxon>
    </lineage>
</organism>
<keyword evidence="1" id="KW-0812">Transmembrane</keyword>